<proteinExistence type="predicted"/>
<reference evidence="1" key="1">
    <citation type="submission" date="2020-05" db="EMBL/GenBank/DDBJ databases">
        <authorList>
            <person name="Zhu T."/>
            <person name="Keshari N."/>
            <person name="Lu X."/>
        </authorList>
    </citation>
    <scope>NUCLEOTIDE SEQUENCE</scope>
    <source>
        <strain evidence="1">NK1-12</strain>
    </source>
</reference>
<accession>A0AA97AR88</accession>
<name>A0AA97AR88_9CYAN</name>
<dbReference type="AlphaFoldDB" id="A0AA97AR88"/>
<evidence type="ECO:0000313" key="1">
    <source>
        <dbReference type="EMBL" id="WNZ24888.1"/>
    </source>
</evidence>
<gene>
    <name evidence="1" type="ORF">HJG54_19890</name>
</gene>
<protein>
    <submittedName>
        <fullName evidence="1">Uncharacterized protein</fullName>
    </submittedName>
</protein>
<dbReference type="RefSeq" id="WP_316430890.1">
    <property type="nucleotide sequence ID" value="NZ_CP053586.1"/>
</dbReference>
<dbReference type="EMBL" id="CP053586">
    <property type="protein sequence ID" value="WNZ24888.1"/>
    <property type="molecule type" value="Genomic_DNA"/>
</dbReference>
<sequence>MFLVRDSSSSREERIRQFLEEDPALAALLAVIHFEWTVRRAIIALGTSPNVVIRGTMEKCHGLSRYKQVWQEEVFPNVQLRLPEVVRNWDGLNRAFRLRHRLVHGVTSCDPEYAKARVHWAIDATNDLRVFCDNNGIDLDSRLPIRRAAKS</sequence>
<organism evidence="1">
    <name type="scientific">Leptolyngbya sp. NK1-12</name>
    <dbReference type="NCBI Taxonomy" id="2547451"/>
    <lineage>
        <taxon>Bacteria</taxon>
        <taxon>Bacillati</taxon>
        <taxon>Cyanobacteriota</taxon>
        <taxon>Cyanophyceae</taxon>
        <taxon>Leptolyngbyales</taxon>
        <taxon>Leptolyngbyaceae</taxon>
        <taxon>Leptolyngbya group</taxon>
        <taxon>Leptolyngbya</taxon>
    </lineage>
</organism>